<dbReference type="Proteomes" id="UP001178507">
    <property type="component" value="Unassembled WGS sequence"/>
</dbReference>
<evidence type="ECO:0000256" key="1">
    <source>
        <dbReference type="SAM" id="MobiDB-lite"/>
    </source>
</evidence>
<name>A0AA36IBL1_9DINO</name>
<evidence type="ECO:0000313" key="4">
    <source>
        <dbReference type="Proteomes" id="UP001178507"/>
    </source>
</evidence>
<sequence length="1055" mass="117986">MTEKLGKVYEKTFAEIRSSLSGDTYANVHDWMQAEYLANPAQLMSELKELEGECRQILGLPGSSNIQSTVPDSLVTDQDVPRRFKLALWQFGFLADSQLKGPVQSYAVSLTCTQRDNLQKLMVFKRGSEVQPFTVALAIGSATVMSCFLFAIFSKRLDILAEHITDEELQRELALRLMKTLVLHTTSSGDDNPDRRMLQSLGEKRAAAQRTHPSPFQHWSREQRLRDLIREQNASAVSKARVGTEEMSVMIFLDSAGPETRKIIAAAHQSEAPQFTAFPLSLLTKDFLHPKKEENPVWHAIHGHSWEKVEWWARSVYGKWEHKISQVIQAGQVPAVKSSTGCAPFRDSGKELEIYCMAQLMQHYNHAFVKMLPQDRYKELMTMWNSGLVDSKVMPAIMAKRKEFEPRDLAFLALQDDRAPRDFLNPAGTAEKQEALKRLVKQLQHEQRAWRVYLQKAKASDDMQRGDWNVQVARQQERLEEAWQSLSSAWCVTTAAKDTAVREIDVMTSAQPCHTSLPTGTCWQMRQMLSRIPPCQPCYGKMDSSGDERVESTARHVELWLDQLSKPEHKLLIRKVRVTWSAETFYSPERELAWEAWITLSSTTRVPNKASSFNHVLGNSPLLKRGAFPVFINAMARKDFRNWKVPLGFDGAGGSNNALSIEQLQWFSGSELHSQFLRHLFMGSSLGKQSRVQVIDMFLLDDQPGTSVVDLNCLSDRGLPQVGYCGIVWIQEKALVRNVILENVTTSLSNMYKEKLRQKTLLLETGVVVPEVGQGAGAQHTKPEYDPKDFELCWPRANQELPLRQTTVDQAEKLNGISITDSSGQGIQWSSLQKAHNDEFCPSGEAYNPASNKRSPECSTEPPDGLLSTGVATDDFQLILAPDGSLYVKALKDSCLESSAALFLCKGTYKTGATAKAEKGKPGSAFIPSEMSQDTLVVVDLGGTRCPNGAPPSFPVPLGAALQWFAGARLQVGAIKVAATDDVIYQLDVSRKDMDPKAVIAKEALSSYVDYSKLTHLKAIQRVKYDESGKALKQGIPAVHASQSIRLKKDEVYKM</sequence>
<organism evidence="3 4">
    <name type="scientific">Effrenium voratum</name>
    <dbReference type="NCBI Taxonomy" id="2562239"/>
    <lineage>
        <taxon>Eukaryota</taxon>
        <taxon>Sar</taxon>
        <taxon>Alveolata</taxon>
        <taxon>Dinophyceae</taxon>
        <taxon>Suessiales</taxon>
        <taxon>Symbiodiniaceae</taxon>
        <taxon>Effrenium</taxon>
    </lineage>
</organism>
<evidence type="ECO:0000256" key="2">
    <source>
        <dbReference type="SAM" id="Phobius"/>
    </source>
</evidence>
<keyword evidence="2" id="KW-1133">Transmembrane helix</keyword>
<accession>A0AA36IBL1</accession>
<keyword evidence="4" id="KW-1185">Reference proteome</keyword>
<comment type="caution">
    <text evidence="3">The sequence shown here is derived from an EMBL/GenBank/DDBJ whole genome shotgun (WGS) entry which is preliminary data.</text>
</comment>
<dbReference type="AlphaFoldDB" id="A0AA36IBL1"/>
<gene>
    <name evidence="3" type="ORF">EVOR1521_LOCUS11521</name>
</gene>
<keyword evidence="2" id="KW-0812">Transmembrane</keyword>
<keyword evidence="2" id="KW-0472">Membrane</keyword>
<feature type="region of interest" description="Disordered" evidence="1">
    <location>
        <begin position="841"/>
        <end position="863"/>
    </location>
</feature>
<protein>
    <submittedName>
        <fullName evidence="3">Uncharacterized protein</fullName>
    </submittedName>
</protein>
<evidence type="ECO:0000313" key="3">
    <source>
        <dbReference type="EMBL" id="CAJ1384718.1"/>
    </source>
</evidence>
<feature type="transmembrane region" description="Helical" evidence="2">
    <location>
        <begin position="130"/>
        <end position="153"/>
    </location>
</feature>
<proteinExistence type="predicted"/>
<dbReference type="EMBL" id="CAUJNA010001143">
    <property type="protein sequence ID" value="CAJ1384718.1"/>
    <property type="molecule type" value="Genomic_DNA"/>
</dbReference>
<reference evidence="3" key="1">
    <citation type="submission" date="2023-08" db="EMBL/GenBank/DDBJ databases">
        <authorList>
            <person name="Chen Y."/>
            <person name="Shah S."/>
            <person name="Dougan E. K."/>
            <person name="Thang M."/>
            <person name="Chan C."/>
        </authorList>
    </citation>
    <scope>NUCLEOTIDE SEQUENCE</scope>
</reference>